<protein>
    <recommendedName>
        <fullName evidence="6">Ribosomal RNA small subunit methyltransferase G</fullName>
        <ecNumber evidence="6">2.1.1.-</ecNumber>
    </recommendedName>
    <alternativeName>
        <fullName evidence="6">16S rRNA 7-methylguanosine methyltransferase</fullName>
        <shortName evidence="6">16S rRNA m7G methyltransferase</shortName>
    </alternativeName>
</protein>
<dbReference type="EMBL" id="CP157894">
    <property type="protein sequence ID" value="XBT18410.1"/>
    <property type="molecule type" value="Genomic_DNA"/>
</dbReference>
<dbReference type="Gene3D" id="3.40.50.150">
    <property type="entry name" value="Vaccinia Virus protein VP39"/>
    <property type="match status" value="1"/>
</dbReference>
<evidence type="ECO:0000256" key="3">
    <source>
        <dbReference type="ARBA" id="ARBA00022603"/>
    </source>
</evidence>
<feature type="binding site" evidence="6">
    <location>
        <position position="73"/>
    </location>
    <ligand>
        <name>S-adenosyl-L-methionine</name>
        <dbReference type="ChEBI" id="CHEBI:59789"/>
    </ligand>
</feature>
<dbReference type="Pfam" id="PF02527">
    <property type="entry name" value="GidB"/>
    <property type="match status" value="1"/>
</dbReference>
<name>A0AAU7QS27_9FLAO</name>
<dbReference type="NCBIfam" id="TIGR00138">
    <property type="entry name" value="rsmG_gidB"/>
    <property type="match status" value="1"/>
</dbReference>
<dbReference type="InterPro" id="IPR003682">
    <property type="entry name" value="rRNA_ssu_MeTfrase_G"/>
</dbReference>
<dbReference type="SUPFAM" id="SSF53335">
    <property type="entry name" value="S-adenosyl-L-methionine-dependent methyltransferases"/>
    <property type="match status" value="1"/>
</dbReference>
<dbReference type="PANTHER" id="PTHR31760:SF0">
    <property type="entry name" value="S-ADENOSYL-L-METHIONINE-DEPENDENT METHYLTRANSFERASES SUPERFAMILY PROTEIN"/>
    <property type="match status" value="1"/>
</dbReference>
<dbReference type="PANTHER" id="PTHR31760">
    <property type="entry name" value="S-ADENOSYL-L-METHIONINE-DEPENDENT METHYLTRANSFERASES SUPERFAMILY PROTEIN"/>
    <property type="match status" value="1"/>
</dbReference>
<feature type="binding site" evidence="6">
    <location>
        <begin position="124"/>
        <end position="125"/>
    </location>
    <ligand>
        <name>S-adenosyl-L-methionine</name>
        <dbReference type="ChEBI" id="CHEBI:59789"/>
    </ligand>
</feature>
<keyword evidence="5 6" id="KW-0949">S-adenosyl-L-methionine</keyword>
<sequence length="207" mass="24977">MNNIFKFINININKSQIKKIHLFFNIYKEYIYKKINLISLKSYKNFYISHILHSLSLLNIIKFKYNTKILDYGTGGGFPGIPLAIILPNVKFTLIDKIKKKIKILKFIKKKIDIKNIKLINNKSENIKLKFDFIISRYIKNIYKIYINMYNNINKISKNKYPNGFFFYKSNDYNINNILLKKCHIYNIKKYINIKFFKKKNIIYIKK</sequence>
<dbReference type="AlphaFoldDB" id="A0AAU7QS27"/>
<feature type="binding site" evidence="6">
    <location>
        <position position="137"/>
    </location>
    <ligand>
        <name>S-adenosyl-L-methionine</name>
        <dbReference type="ChEBI" id="CHEBI:59789"/>
    </ligand>
</feature>
<comment type="similarity">
    <text evidence="6">Belongs to the methyltransferase superfamily. RNA methyltransferase RsmG family.</text>
</comment>
<organism evidence="7">
    <name type="scientific">Candidatus Shikimatogenerans sp. Tduv</name>
    <dbReference type="NCBI Taxonomy" id="3158567"/>
    <lineage>
        <taxon>Bacteria</taxon>
        <taxon>Pseudomonadati</taxon>
        <taxon>Bacteroidota</taxon>
        <taxon>Flavobacteriia</taxon>
        <taxon>Flavobacteriales</taxon>
        <taxon>Candidatus Shikimatogenerans</taxon>
    </lineage>
</organism>
<comment type="caution">
    <text evidence="6">Lacks conserved residue(s) required for the propagation of feature annotation.</text>
</comment>
<gene>
    <name evidence="6 7" type="primary">rsmG</name>
    <name evidence="7" type="ORF">ABNO50_00200</name>
</gene>
<feature type="binding site" evidence="6">
    <location>
        <position position="78"/>
    </location>
    <ligand>
        <name>S-adenosyl-L-methionine</name>
        <dbReference type="ChEBI" id="CHEBI:59789"/>
    </ligand>
</feature>
<dbReference type="InterPro" id="IPR029063">
    <property type="entry name" value="SAM-dependent_MTases_sf"/>
</dbReference>
<proteinExistence type="inferred from homology"/>
<accession>A0AAU7QS27</accession>
<evidence type="ECO:0000256" key="2">
    <source>
        <dbReference type="ARBA" id="ARBA00022552"/>
    </source>
</evidence>
<dbReference type="HAMAP" id="MF_00074">
    <property type="entry name" value="16SrRNA_methyltr_G"/>
    <property type="match status" value="1"/>
</dbReference>
<reference evidence="7" key="1">
    <citation type="submission" date="2024-06" db="EMBL/GenBank/DDBJ databases">
        <title>Diversity, functionality, and evolutionary history of bacterial symbionts in false click beetles (Coleoptera, Throscidae).</title>
        <authorList>
            <person name="Wierz J.C."/>
            <person name="Malm H."/>
            <person name="Kaltenpoth M."/>
            <person name="Engl T."/>
        </authorList>
    </citation>
    <scope>NUCLEOTIDE SEQUENCE</scope>
    <source>
        <strain evidence="7">Tduv</strain>
    </source>
</reference>
<keyword evidence="3 6" id="KW-0489">Methyltransferase</keyword>
<keyword evidence="4 6" id="KW-0808">Transferase</keyword>
<dbReference type="PIRSF" id="PIRSF003078">
    <property type="entry name" value="GidB"/>
    <property type="match status" value="1"/>
</dbReference>
<keyword evidence="2 6" id="KW-0698">rRNA processing</keyword>
<dbReference type="EC" id="2.1.1.-" evidence="6"/>
<dbReference type="GO" id="GO:0005829">
    <property type="term" value="C:cytosol"/>
    <property type="evidence" value="ECO:0007669"/>
    <property type="project" value="TreeGrafter"/>
</dbReference>
<evidence type="ECO:0000256" key="6">
    <source>
        <dbReference type="HAMAP-Rule" id="MF_00074"/>
    </source>
</evidence>
<evidence type="ECO:0000256" key="4">
    <source>
        <dbReference type="ARBA" id="ARBA00022679"/>
    </source>
</evidence>
<dbReference type="GO" id="GO:0070043">
    <property type="term" value="F:rRNA (guanine-N7-)-methyltransferase activity"/>
    <property type="evidence" value="ECO:0007669"/>
    <property type="project" value="UniProtKB-UniRule"/>
</dbReference>
<comment type="subcellular location">
    <subcellularLocation>
        <location evidence="6">Cytoplasm</location>
    </subcellularLocation>
</comment>
<evidence type="ECO:0000256" key="1">
    <source>
        <dbReference type="ARBA" id="ARBA00022490"/>
    </source>
</evidence>
<evidence type="ECO:0000256" key="5">
    <source>
        <dbReference type="ARBA" id="ARBA00022691"/>
    </source>
</evidence>
<keyword evidence="1 6" id="KW-0963">Cytoplasm</keyword>
<evidence type="ECO:0000313" key="7">
    <source>
        <dbReference type="EMBL" id="XBT18410.1"/>
    </source>
</evidence>
<comment type="function">
    <text evidence="6">Specifically methylates the N7 position of a guanine in 16S rRNA.</text>
</comment>